<dbReference type="VEuPathDB" id="FungiDB:PC110_g7701"/>
<evidence type="ECO:0000313" key="2">
    <source>
        <dbReference type="EMBL" id="KAG2864411.1"/>
    </source>
</evidence>
<reference evidence="2" key="2">
    <citation type="submission" date="2018-10" db="EMBL/GenBank/DDBJ databases">
        <title>Effector identification in a new, highly contiguous assembly of the strawberry crown rot pathogen Phytophthora cactorum.</title>
        <authorList>
            <person name="Armitage A.D."/>
            <person name="Nellist C.F."/>
            <person name="Bates H."/>
            <person name="Vickerstaff R.J."/>
            <person name="Harrison R.J."/>
        </authorList>
    </citation>
    <scope>NUCLEOTIDE SEQUENCE</scope>
    <source>
        <strain evidence="2">15-7</strain>
    </source>
</reference>
<reference evidence="3 4" key="1">
    <citation type="submission" date="2018-01" db="EMBL/GenBank/DDBJ databases">
        <title>Draft genome of the strawberry crown rot pathogen Phytophthora cactorum.</title>
        <authorList>
            <person name="Armitage A.D."/>
            <person name="Lysoe E."/>
            <person name="Nellist C.F."/>
            <person name="Harrison R.J."/>
            <person name="Brurberg M.B."/>
        </authorList>
    </citation>
    <scope>NUCLEOTIDE SEQUENCE [LARGE SCALE GENOMIC DNA]</scope>
    <source>
        <strain evidence="3 4">10300</strain>
    </source>
</reference>
<keyword evidence="4" id="KW-1185">Reference proteome</keyword>
<evidence type="ECO:0000313" key="4">
    <source>
        <dbReference type="Proteomes" id="UP000251314"/>
    </source>
</evidence>
<dbReference type="OrthoDB" id="112908at2759"/>
<evidence type="ECO:0000256" key="1">
    <source>
        <dbReference type="SAM" id="MobiDB-lite"/>
    </source>
</evidence>
<feature type="compositionally biased region" description="Low complexity" evidence="1">
    <location>
        <begin position="36"/>
        <end position="48"/>
    </location>
</feature>
<proteinExistence type="predicted"/>
<dbReference type="EMBL" id="RCMG01000080">
    <property type="protein sequence ID" value="KAG2864411.1"/>
    <property type="molecule type" value="Genomic_DNA"/>
</dbReference>
<gene>
    <name evidence="3" type="ORF">PC110_g7701</name>
    <name evidence="2" type="ORF">PC113_g4590</name>
</gene>
<dbReference type="EMBL" id="MJFZ01000152">
    <property type="protein sequence ID" value="RAW35996.1"/>
    <property type="molecule type" value="Genomic_DNA"/>
</dbReference>
<organism evidence="3 4">
    <name type="scientific">Phytophthora cactorum</name>
    <dbReference type="NCBI Taxonomy" id="29920"/>
    <lineage>
        <taxon>Eukaryota</taxon>
        <taxon>Sar</taxon>
        <taxon>Stramenopiles</taxon>
        <taxon>Oomycota</taxon>
        <taxon>Peronosporomycetes</taxon>
        <taxon>Peronosporales</taxon>
        <taxon>Peronosporaceae</taxon>
        <taxon>Phytophthora</taxon>
    </lineage>
</organism>
<feature type="region of interest" description="Disordered" evidence="1">
    <location>
        <begin position="87"/>
        <end position="106"/>
    </location>
</feature>
<dbReference type="AlphaFoldDB" id="A0A329SIS2"/>
<feature type="region of interest" description="Disordered" evidence="1">
    <location>
        <begin position="1"/>
        <end position="48"/>
    </location>
</feature>
<feature type="compositionally biased region" description="Basic residues" evidence="1">
    <location>
        <begin position="10"/>
        <end position="35"/>
    </location>
</feature>
<dbReference type="Proteomes" id="UP000735874">
    <property type="component" value="Unassembled WGS sequence"/>
</dbReference>
<name>A0A329SIS2_9STRA</name>
<feature type="compositionally biased region" description="Basic residues" evidence="1">
    <location>
        <begin position="95"/>
        <end position="106"/>
    </location>
</feature>
<sequence>MRSITVTKPSSKHANTKRPATKKATKTTTTKKKAGMKTAPTKPTPKVAPSSMRWTIALTSLAIETRFKNPHIVKTFAAKTSHTKRMRAKWDHPCRSRSRRRRLVNE</sequence>
<dbReference type="Proteomes" id="UP000251314">
    <property type="component" value="Unassembled WGS sequence"/>
</dbReference>
<accession>A0A329SIS2</accession>
<evidence type="ECO:0000313" key="3">
    <source>
        <dbReference type="EMBL" id="RAW35996.1"/>
    </source>
</evidence>
<comment type="caution">
    <text evidence="3">The sequence shown here is derived from an EMBL/GenBank/DDBJ whole genome shotgun (WGS) entry which is preliminary data.</text>
</comment>
<protein>
    <submittedName>
        <fullName evidence="3">Uncharacterized protein</fullName>
    </submittedName>
</protein>